<dbReference type="SUPFAM" id="SSF52058">
    <property type="entry name" value="L domain-like"/>
    <property type="match status" value="1"/>
</dbReference>
<proteinExistence type="inferred from homology"/>
<keyword evidence="5" id="KW-0677">Repeat</keyword>
<dbReference type="Proteomes" id="UP000261360">
    <property type="component" value="Unplaced"/>
</dbReference>
<dbReference type="Pfam" id="PF23602">
    <property type="entry name" value="CS_DNAAF11_C"/>
    <property type="match status" value="1"/>
</dbReference>
<organism evidence="13 14">
    <name type="scientific">Seriola lalandi dorsalis</name>
    <dbReference type="NCBI Taxonomy" id="1841481"/>
    <lineage>
        <taxon>Eukaryota</taxon>
        <taxon>Metazoa</taxon>
        <taxon>Chordata</taxon>
        <taxon>Craniata</taxon>
        <taxon>Vertebrata</taxon>
        <taxon>Euteleostomi</taxon>
        <taxon>Actinopterygii</taxon>
        <taxon>Neopterygii</taxon>
        <taxon>Teleostei</taxon>
        <taxon>Neoteleostei</taxon>
        <taxon>Acanthomorphata</taxon>
        <taxon>Carangaria</taxon>
        <taxon>Carangiformes</taxon>
        <taxon>Carangidae</taxon>
        <taxon>Seriola</taxon>
    </lineage>
</organism>
<reference evidence="13" key="2">
    <citation type="submission" date="2025-09" db="UniProtKB">
        <authorList>
            <consortium name="Ensembl"/>
        </authorList>
    </citation>
    <scope>IDENTIFICATION</scope>
</reference>
<dbReference type="AlphaFoldDB" id="A0A3B4WEJ1"/>
<dbReference type="Gene3D" id="3.80.10.10">
    <property type="entry name" value="Ribonuclease Inhibitor"/>
    <property type="match status" value="1"/>
</dbReference>
<dbReference type="PROSITE" id="PS51450">
    <property type="entry name" value="LRR"/>
    <property type="match status" value="2"/>
</dbReference>
<keyword evidence="7" id="KW-0969">Cilium</keyword>
<evidence type="ECO:0000256" key="8">
    <source>
        <dbReference type="ARBA" id="ARBA00023273"/>
    </source>
</evidence>
<dbReference type="PANTHER" id="PTHR18849:SF0">
    <property type="entry name" value="CILIA- AND FLAGELLA-ASSOCIATED PROTEIN 410-RELATED"/>
    <property type="match status" value="1"/>
</dbReference>
<evidence type="ECO:0000313" key="14">
    <source>
        <dbReference type="Proteomes" id="UP000261360"/>
    </source>
</evidence>
<evidence type="ECO:0000256" key="9">
    <source>
        <dbReference type="ARBA" id="ARBA00049982"/>
    </source>
</evidence>
<dbReference type="Ensembl" id="ENSSLDT00000002949.1">
    <property type="protein sequence ID" value="ENSSLDP00000002839.1"/>
    <property type="gene ID" value="ENSSLDG00000002163.1"/>
</dbReference>
<evidence type="ECO:0000256" key="7">
    <source>
        <dbReference type="ARBA" id="ARBA00023069"/>
    </source>
</evidence>
<keyword evidence="14" id="KW-1185">Reference proteome</keyword>
<dbReference type="FunFam" id="3.80.10.10:FF:000052">
    <property type="entry name" value="Leucine rich repeat containing 6"/>
    <property type="match status" value="1"/>
</dbReference>
<reference evidence="13" key="1">
    <citation type="submission" date="2025-08" db="UniProtKB">
        <authorList>
            <consortium name="Ensembl"/>
        </authorList>
    </citation>
    <scope>IDENTIFICATION</scope>
</reference>
<dbReference type="GO" id="GO:0005929">
    <property type="term" value="C:cilium"/>
    <property type="evidence" value="ECO:0007669"/>
    <property type="project" value="UniProtKB-SubCell"/>
</dbReference>
<dbReference type="GeneTree" id="ENSGT00940000158506"/>
<evidence type="ECO:0000259" key="12">
    <source>
        <dbReference type="SMART" id="SM00446"/>
    </source>
</evidence>
<dbReference type="Pfam" id="PF14580">
    <property type="entry name" value="LRR_9"/>
    <property type="match status" value="1"/>
</dbReference>
<feature type="domain" description="U2A'/phosphoprotein 32 family A C-terminal" evidence="12">
    <location>
        <begin position="130"/>
        <end position="148"/>
    </location>
</feature>
<evidence type="ECO:0000256" key="1">
    <source>
        <dbReference type="ARBA" id="ARBA00004138"/>
    </source>
</evidence>
<feature type="region of interest" description="Disordered" evidence="11">
    <location>
        <begin position="181"/>
        <end position="209"/>
    </location>
</feature>
<evidence type="ECO:0000256" key="11">
    <source>
        <dbReference type="SAM" id="MobiDB-lite"/>
    </source>
</evidence>
<dbReference type="InterPro" id="IPR056496">
    <property type="entry name" value="CS_DNAAF11_C"/>
</dbReference>
<comment type="similarity">
    <text evidence="9">Belongs to the tilB family.</text>
</comment>
<dbReference type="SMART" id="SM00446">
    <property type="entry name" value="LRRcap"/>
    <property type="match status" value="1"/>
</dbReference>
<evidence type="ECO:0000313" key="13">
    <source>
        <dbReference type="Ensembl" id="ENSSLDP00000002839.1"/>
    </source>
</evidence>
<dbReference type="InterPro" id="IPR003603">
    <property type="entry name" value="U2A'_phosphoprotein32A_C"/>
</dbReference>
<dbReference type="PANTHER" id="PTHR18849">
    <property type="entry name" value="LEUCINE RICH REPEAT PROTEIN"/>
    <property type="match status" value="1"/>
</dbReference>
<comment type="subcellular location">
    <subcellularLocation>
        <location evidence="1">Cell projection</location>
        <location evidence="1">Cilium</location>
    </subcellularLocation>
    <subcellularLocation>
        <location evidence="2">Cytoplasm</location>
    </subcellularLocation>
</comment>
<evidence type="ECO:0000256" key="5">
    <source>
        <dbReference type="ARBA" id="ARBA00022737"/>
    </source>
</evidence>
<evidence type="ECO:0000256" key="10">
    <source>
        <dbReference type="ARBA" id="ARBA00050057"/>
    </source>
</evidence>
<accession>A0A3B4WEJ1</accession>
<keyword evidence="3" id="KW-0963">Cytoplasm</keyword>
<dbReference type="GO" id="GO:0005737">
    <property type="term" value="C:cytoplasm"/>
    <property type="evidence" value="ECO:0007669"/>
    <property type="project" value="UniProtKB-SubCell"/>
</dbReference>
<dbReference type="GO" id="GO:0036158">
    <property type="term" value="P:outer dynein arm assembly"/>
    <property type="evidence" value="ECO:0007669"/>
    <property type="project" value="TreeGrafter"/>
</dbReference>
<evidence type="ECO:0000256" key="3">
    <source>
        <dbReference type="ARBA" id="ARBA00022490"/>
    </source>
</evidence>
<dbReference type="SMART" id="SM00365">
    <property type="entry name" value="LRR_SD22"/>
    <property type="match status" value="2"/>
</dbReference>
<dbReference type="InterPro" id="IPR001611">
    <property type="entry name" value="Leu-rich_rpt"/>
</dbReference>
<sequence>RGWMLQLPDMVRRRAEHNECEIFSLEEVSLHQQDIERIEHLDRWCRDLKILYLQNNLVPRIENVGRLKKLEYLNLALNNIEVIENLEGCESLQKLDLTVNFVGRLSSVESLKHNIHLRELFLVGNPCTEFEGYRQYVVASLPQLKWLDGTEISRSERIRAAQGLEEVKRRVSEQEREYLKRRAEEKEEAQRKAAGEETGNNEKKEGFDSDISSRSLDLFHLCSPGSELDEEQQEKEFWNTPCSFTPESRLEAHRHLEEKRRAKEKEKEKKKPKASRTLITADGRVMNVNEAKHMDTSLIDVDVQPTYARVTVKGKMVLPAEVKPDSSTAQRSQTTGHLVLTMPRVRTVTHPIKHRCSCQTFPSQSTSFFMSGYLCE</sequence>
<evidence type="ECO:0000256" key="4">
    <source>
        <dbReference type="ARBA" id="ARBA00022614"/>
    </source>
</evidence>
<keyword evidence="6" id="KW-0175">Coiled coil</keyword>
<dbReference type="InterPro" id="IPR032675">
    <property type="entry name" value="LRR_dom_sf"/>
</dbReference>
<protein>
    <recommendedName>
        <fullName evidence="10">Leucine-rich repeat-containing protein 6</fullName>
    </recommendedName>
</protein>
<evidence type="ECO:0000256" key="6">
    <source>
        <dbReference type="ARBA" id="ARBA00023054"/>
    </source>
</evidence>
<evidence type="ECO:0000256" key="2">
    <source>
        <dbReference type="ARBA" id="ARBA00004496"/>
    </source>
</evidence>
<feature type="compositionally biased region" description="Basic and acidic residues" evidence="11">
    <location>
        <begin position="181"/>
        <end position="207"/>
    </location>
</feature>
<keyword evidence="4" id="KW-0433">Leucine-rich repeat</keyword>
<name>A0A3B4WEJ1_SERLL</name>
<keyword evidence="8" id="KW-0966">Cell projection</keyword>